<keyword evidence="2" id="KW-1185">Reference proteome</keyword>
<evidence type="ECO:0000313" key="2">
    <source>
        <dbReference type="Proteomes" id="UP001642484"/>
    </source>
</evidence>
<dbReference type="EMBL" id="CAXAMN010021290">
    <property type="protein sequence ID" value="CAK9057600.1"/>
    <property type="molecule type" value="Genomic_DNA"/>
</dbReference>
<gene>
    <name evidence="1" type="ORF">CCMP2556_LOCUS28418</name>
</gene>
<name>A0ABP0N1E2_9DINO</name>
<protein>
    <recommendedName>
        <fullName evidence="3">AAA+ ATPase domain-containing protein</fullName>
    </recommendedName>
</protein>
<dbReference type="Proteomes" id="UP001642484">
    <property type="component" value="Unassembled WGS sequence"/>
</dbReference>
<proteinExistence type="predicted"/>
<accession>A0ABP0N1E2</accession>
<evidence type="ECO:0008006" key="3">
    <source>
        <dbReference type="Google" id="ProtNLM"/>
    </source>
</evidence>
<organism evidence="1 2">
    <name type="scientific">Durusdinium trenchii</name>
    <dbReference type="NCBI Taxonomy" id="1381693"/>
    <lineage>
        <taxon>Eukaryota</taxon>
        <taxon>Sar</taxon>
        <taxon>Alveolata</taxon>
        <taxon>Dinophyceae</taxon>
        <taxon>Suessiales</taxon>
        <taxon>Symbiodiniaceae</taxon>
        <taxon>Durusdinium</taxon>
    </lineage>
</organism>
<comment type="caution">
    <text evidence="1">The sequence shown here is derived from an EMBL/GenBank/DDBJ whole genome shotgun (WGS) entry which is preliminary data.</text>
</comment>
<dbReference type="InterPro" id="IPR027417">
    <property type="entry name" value="P-loop_NTPase"/>
</dbReference>
<reference evidence="1 2" key="1">
    <citation type="submission" date="2024-02" db="EMBL/GenBank/DDBJ databases">
        <authorList>
            <person name="Chen Y."/>
            <person name="Shah S."/>
            <person name="Dougan E. K."/>
            <person name="Thang M."/>
            <person name="Chan C."/>
        </authorList>
    </citation>
    <scope>NUCLEOTIDE SEQUENCE [LARGE SCALE GENOMIC DNA]</scope>
</reference>
<dbReference type="SUPFAM" id="SSF52540">
    <property type="entry name" value="P-loop containing nucleoside triphosphate hydrolases"/>
    <property type="match status" value="1"/>
</dbReference>
<sequence length="706" mass="78743">MASSMSRKLGKSLLQLFSVWYIECLLQAFVPGALVNARQLAQTRLAAEPKKRQLPPLTSPANPEEHVFIPLEGYGQKIEDLFEEQEFVFVRGGVAVGKSTMAIHLARQFPETFVCVPFASAAQETWIANINEAVRSATGTAKLQETSPLLCLQTALQLAADNKLILVLDEAHTIFSLPRLCESLFKSARHPKLLLFSASGEGKRSGDVTPSEIKQKFFWTPPVPETDALDDLVTELKEADVQLCTESVAFFLKFCGGHRSIFVAAMMWVKKMQGGTSWAFSQTVAKVRDSIGQGSWATGTILGALAESRGVKVNGDYSDLDVVPKEFIRLLCEGQGNLSDLSMRRELTIQGFVIPVTEGNAEFHQLDWAKPDATYAVANPILASYYRHQLESFRGLKVKVKDEHFVPVNCMDLLIRAMPYLTFAQVVSFAVDLESNSSLSVSDLPYEDQYTGAITHALQRLGYKAFAPLNPRNGKVDVLVKIEQTAFSLECIMAKRGEQSHNEHRNRFDNENLTNYFNADHKALLTIGSVETVRERVRNTRADGVEIIGLMPNIAHTGYHVLYRGAAEGTDLVEYYVECDLVARALERNDRIRCIQKMSHINPPRLDQAFGTKVVWVRQLQKDGTVLQDDNDDLKFVGNAFQIDPAPSNIDYLKKAIKKEEELSIAPSKIDIFSQQDGSWIREEKMSASLRDTDETDCYGFTLPSA</sequence>
<evidence type="ECO:0000313" key="1">
    <source>
        <dbReference type="EMBL" id="CAK9057600.1"/>
    </source>
</evidence>